<feature type="compositionally biased region" description="Polar residues" evidence="1">
    <location>
        <begin position="436"/>
        <end position="449"/>
    </location>
</feature>
<dbReference type="OrthoDB" id="3257538at2759"/>
<gene>
    <name evidence="2" type="ORF">N0V91_006989</name>
</gene>
<dbReference type="PANTHER" id="PTHR28152">
    <property type="entry name" value="HYDROXYACYL-THIOESTER DEHYDRATASE TYPE 2, MITOCHONDRIAL"/>
    <property type="match status" value="1"/>
</dbReference>
<feature type="compositionally biased region" description="Low complexity" evidence="1">
    <location>
        <begin position="460"/>
        <end position="477"/>
    </location>
</feature>
<organism evidence="2 3">
    <name type="scientific">Didymella pomorum</name>
    <dbReference type="NCBI Taxonomy" id="749634"/>
    <lineage>
        <taxon>Eukaryota</taxon>
        <taxon>Fungi</taxon>
        <taxon>Dikarya</taxon>
        <taxon>Ascomycota</taxon>
        <taxon>Pezizomycotina</taxon>
        <taxon>Dothideomycetes</taxon>
        <taxon>Pleosporomycetidae</taxon>
        <taxon>Pleosporales</taxon>
        <taxon>Pleosporineae</taxon>
        <taxon>Didymellaceae</taxon>
        <taxon>Didymella</taxon>
    </lineage>
</organism>
<dbReference type="AlphaFoldDB" id="A0A9W9D5S7"/>
<dbReference type="InterPro" id="IPR029069">
    <property type="entry name" value="HotDog_dom_sf"/>
</dbReference>
<keyword evidence="3" id="KW-1185">Reference proteome</keyword>
<comment type="caution">
    <text evidence="2">The sequence shown here is derived from an EMBL/GenBank/DDBJ whole genome shotgun (WGS) entry which is preliminary data.</text>
</comment>
<proteinExistence type="predicted"/>
<evidence type="ECO:0008006" key="4">
    <source>
        <dbReference type="Google" id="ProtNLM"/>
    </source>
</evidence>
<dbReference type="InterPro" id="IPR052741">
    <property type="entry name" value="Mitochondrial_HTD2"/>
</dbReference>
<dbReference type="PANTHER" id="PTHR28152:SF1">
    <property type="entry name" value="HYDROXYACYL-THIOESTER DEHYDRATASE TYPE 2, MITOCHONDRIAL"/>
    <property type="match status" value="1"/>
</dbReference>
<dbReference type="Gene3D" id="3.10.129.10">
    <property type="entry name" value="Hotdog Thioesterase"/>
    <property type="match status" value="1"/>
</dbReference>
<feature type="region of interest" description="Disordered" evidence="1">
    <location>
        <begin position="436"/>
        <end position="484"/>
    </location>
</feature>
<evidence type="ECO:0000313" key="2">
    <source>
        <dbReference type="EMBL" id="KAJ4402768.1"/>
    </source>
</evidence>
<evidence type="ECO:0000256" key="1">
    <source>
        <dbReference type="SAM" id="MobiDB-lite"/>
    </source>
</evidence>
<feature type="region of interest" description="Disordered" evidence="1">
    <location>
        <begin position="547"/>
        <end position="641"/>
    </location>
</feature>
<dbReference type="GO" id="GO:0005739">
    <property type="term" value="C:mitochondrion"/>
    <property type="evidence" value="ECO:0007669"/>
    <property type="project" value="TreeGrafter"/>
</dbReference>
<accession>A0A9W9D5S7</accession>
<protein>
    <recommendedName>
        <fullName evidence="4">MaoC-like domain-containing protein</fullName>
    </recommendedName>
</protein>
<evidence type="ECO:0000313" key="3">
    <source>
        <dbReference type="Proteomes" id="UP001140510"/>
    </source>
</evidence>
<dbReference type="Proteomes" id="UP001140510">
    <property type="component" value="Unassembled WGS sequence"/>
</dbReference>
<reference evidence="2" key="1">
    <citation type="submission" date="2022-10" db="EMBL/GenBank/DDBJ databases">
        <title>Tapping the CABI collections for fungal endophytes: first genome assemblies for Collariella, Neodidymelliopsis, Ascochyta clinopodiicola, Didymella pomorum, Didymosphaeria variabile, Neocosmospora piperis and Neocucurbitaria cava.</title>
        <authorList>
            <person name="Hill R."/>
        </authorList>
    </citation>
    <scope>NUCLEOTIDE SEQUENCE</scope>
    <source>
        <strain evidence="2">IMI 355091</strain>
    </source>
</reference>
<dbReference type="SUPFAM" id="SSF54637">
    <property type="entry name" value="Thioesterase/thiol ester dehydrase-isomerase"/>
    <property type="match status" value="1"/>
</dbReference>
<dbReference type="GO" id="GO:0019171">
    <property type="term" value="F:(3R)-hydroxyacyl-[acyl-carrier-protein] dehydratase activity"/>
    <property type="evidence" value="ECO:0007669"/>
    <property type="project" value="TreeGrafter"/>
</dbReference>
<dbReference type="EMBL" id="JAPEVA010000058">
    <property type="protein sequence ID" value="KAJ4402768.1"/>
    <property type="molecule type" value="Genomic_DNA"/>
</dbReference>
<name>A0A9W9D5S7_9PLEO</name>
<feature type="compositionally biased region" description="Basic and acidic residues" evidence="1">
    <location>
        <begin position="615"/>
        <end position="641"/>
    </location>
</feature>
<sequence length="641" mass="72353">MSFHARCQQRIASTCAHRTFWRRRCVRYYASNTASYPEWFQKVRDDLLSRRPRYHPEELDPTHYDQFNTTLNGFEPSTAVRRGTSKVRVPLAELLTRFNVRVQSAELLDDGTDPFHFPGEPWIRRMWAGGAVKINPGRRLGAKAGTVTPFKLKETVACLERIKDVRLQGTGDEEKIYVTVERCFALDSASNVEAGRALPAGHSKRVRLDRDWSESPVTEERNLVFMRAKKESDLASSSSGGDTRYLKAPENPDYSHSLTPTRSLLFRYSAITYNAHLIHLDPTYARDVEGHRNTLVHGPLTLTLMLQVLNKHLKPTLEVITSIGYRNIAPLYCDEEMRICVKKKKRIDTGHSWDVWIEGPTGGMAVKAVARSIGRSADALHGTSAKRVKDTASAALPDVQTVAAQAQDTLHALNREDAGKAQLSQVTREERRQLIRQVSSDSPEGSQPVDSRVYPETTRSSSQPPSGSSESSQPAPSKTYLEITPFSRQWRRQQIGKALRYLYMDSRSPLINHAAVERDSAPVSYSARKHWIGKSLPYLYAHARSPLLNDTERQRTEPIQNPESKTGPEPTSRPVAERKKSQKSGKASGEEAKVRKMGVFRIREMGTTAQAGFRAAERRRAHETAVSEGKRRRDERERADE</sequence>